<dbReference type="EMBL" id="JAAALK010000285">
    <property type="protein sequence ID" value="KAG8064599.1"/>
    <property type="molecule type" value="Genomic_DNA"/>
</dbReference>
<dbReference type="GO" id="GO:0005737">
    <property type="term" value="C:cytoplasm"/>
    <property type="evidence" value="ECO:0007669"/>
    <property type="project" value="TreeGrafter"/>
</dbReference>
<dbReference type="Pfam" id="PF03321">
    <property type="entry name" value="GH3"/>
    <property type="match status" value="1"/>
</dbReference>
<organism evidence="1 2">
    <name type="scientific">Zizania palustris</name>
    <name type="common">Northern wild rice</name>
    <dbReference type="NCBI Taxonomy" id="103762"/>
    <lineage>
        <taxon>Eukaryota</taxon>
        <taxon>Viridiplantae</taxon>
        <taxon>Streptophyta</taxon>
        <taxon>Embryophyta</taxon>
        <taxon>Tracheophyta</taxon>
        <taxon>Spermatophyta</taxon>
        <taxon>Magnoliopsida</taxon>
        <taxon>Liliopsida</taxon>
        <taxon>Poales</taxon>
        <taxon>Poaceae</taxon>
        <taxon>BOP clade</taxon>
        <taxon>Oryzoideae</taxon>
        <taxon>Oryzeae</taxon>
        <taxon>Zizaniinae</taxon>
        <taxon>Zizania</taxon>
    </lineage>
</organism>
<dbReference type="PANTHER" id="PTHR31901">
    <property type="entry name" value="GH3 DOMAIN-CONTAINING PROTEIN"/>
    <property type="match status" value="1"/>
</dbReference>
<dbReference type="Proteomes" id="UP000729402">
    <property type="component" value="Unassembled WGS sequence"/>
</dbReference>
<evidence type="ECO:0000313" key="1">
    <source>
        <dbReference type="EMBL" id="KAG8064599.1"/>
    </source>
</evidence>
<comment type="caution">
    <text evidence="1">The sequence shown here is derived from an EMBL/GenBank/DDBJ whole genome shotgun (WGS) entry which is preliminary data.</text>
</comment>
<evidence type="ECO:0000313" key="2">
    <source>
        <dbReference type="Proteomes" id="UP000729402"/>
    </source>
</evidence>
<sequence>MLLAACFVDEDEDLIVHLRAARGGVLYSNDMVRGEDNLLYNIVIVLLSSVTSAKWEVTASCSSHAQSLNIPRNRHIIKLDRKAVASWPADADLGLRCRHSEARGSGLRASGSGCGRLALASSSAVGLRGFGGSPLGVGDSGSRPREELCDDIRRGVLLTTRVTTPAVRQAMSALLTTPNPDLADAMERKCAGLSNWYGVIPALWPNAKYVYGIMTGSMEHYVKKLRHYVGGLPLVAAEYGSSELGIRGVGQSGASPLR</sequence>
<name>A0A8J5SY98_ZIZPA</name>
<reference evidence="1" key="1">
    <citation type="journal article" date="2021" name="bioRxiv">
        <title>Whole Genome Assembly and Annotation of Northern Wild Rice, Zizania palustris L., Supports a Whole Genome Duplication in the Zizania Genus.</title>
        <authorList>
            <person name="Haas M."/>
            <person name="Kono T."/>
            <person name="Macchietto M."/>
            <person name="Millas R."/>
            <person name="McGilp L."/>
            <person name="Shao M."/>
            <person name="Duquette J."/>
            <person name="Hirsch C.N."/>
            <person name="Kimball J."/>
        </authorList>
    </citation>
    <scope>NUCLEOTIDE SEQUENCE</scope>
    <source>
        <tissue evidence="1">Fresh leaf tissue</tissue>
    </source>
</reference>
<proteinExistence type="predicted"/>
<accession>A0A8J5SY98</accession>
<protein>
    <submittedName>
        <fullName evidence="1">Uncharacterized protein</fullName>
    </submittedName>
</protein>
<dbReference type="OrthoDB" id="985300at2759"/>
<dbReference type="InterPro" id="IPR004993">
    <property type="entry name" value="GH3"/>
</dbReference>
<dbReference type="PANTHER" id="PTHR31901:SF56">
    <property type="entry name" value="JASMONOYL--L-AMINO ACID SYNTHETASE GH3.3"/>
    <property type="match status" value="1"/>
</dbReference>
<gene>
    <name evidence="1" type="ORF">GUJ93_ZPchr0004g38611</name>
</gene>
<keyword evidence="2" id="KW-1185">Reference proteome</keyword>
<reference evidence="1" key="2">
    <citation type="submission" date="2021-02" db="EMBL/GenBank/DDBJ databases">
        <authorList>
            <person name="Kimball J.A."/>
            <person name="Haas M.W."/>
            <person name="Macchietto M."/>
            <person name="Kono T."/>
            <person name="Duquette J."/>
            <person name="Shao M."/>
        </authorList>
    </citation>
    <scope>NUCLEOTIDE SEQUENCE</scope>
    <source>
        <tissue evidence="1">Fresh leaf tissue</tissue>
    </source>
</reference>
<dbReference type="GO" id="GO:0016881">
    <property type="term" value="F:acid-amino acid ligase activity"/>
    <property type="evidence" value="ECO:0007669"/>
    <property type="project" value="TreeGrafter"/>
</dbReference>
<dbReference type="AlphaFoldDB" id="A0A8J5SY98"/>